<keyword evidence="1" id="KW-1133">Transmembrane helix</keyword>
<proteinExistence type="predicted"/>
<evidence type="ECO:0000313" key="3">
    <source>
        <dbReference type="Proteomes" id="UP001597451"/>
    </source>
</evidence>
<organism evidence="2 3">
    <name type="scientific">Oceanobacillus kapialis</name>
    <dbReference type="NCBI Taxonomy" id="481353"/>
    <lineage>
        <taxon>Bacteria</taxon>
        <taxon>Bacillati</taxon>
        <taxon>Bacillota</taxon>
        <taxon>Bacilli</taxon>
        <taxon>Bacillales</taxon>
        <taxon>Bacillaceae</taxon>
        <taxon>Oceanobacillus</taxon>
    </lineage>
</organism>
<dbReference type="Proteomes" id="UP001597451">
    <property type="component" value="Unassembled WGS sequence"/>
</dbReference>
<feature type="transmembrane region" description="Helical" evidence="1">
    <location>
        <begin position="33"/>
        <end position="54"/>
    </location>
</feature>
<sequence length="59" mass="6612">MNKRLNIAQALLTALFVMIILAAYQFLIPDFSYKSIFFIVLCGLSAYIGGILSLKIIKE</sequence>
<dbReference type="RefSeq" id="WP_379562801.1">
    <property type="nucleotide sequence ID" value="NZ_CP085256.1"/>
</dbReference>
<evidence type="ECO:0000256" key="1">
    <source>
        <dbReference type="SAM" id="Phobius"/>
    </source>
</evidence>
<name>A0ABW5Q323_9BACI</name>
<dbReference type="EMBL" id="JBHUMX010000041">
    <property type="protein sequence ID" value="MFD2629995.1"/>
    <property type="molecule type" value="Genomic_DNA"/>
</dbReference>
<comment type="caution">
    <text evidence="2">The sequence shown here is derived from an EMBL/GenBank/DDBJ whole genome shotgun (WGS) entry which is preliminary data.</text>
</comment>
<keyword evidence="3" id="KW-1185">Reference proteome</keyword>
<evidence type="ECO:0000313" key="2">
    <source>
        <dbReference type="EMBL" id="MFD2629995.1"/>
    </source>
</evidence>
<reference evidence="3" key="1">
    <citation type="journal article" date="2019" name="Int. J. Syst. Evol. Microbiol.">
        <title>The Global Catalogue of Microorganisms (GCM) 10K type strain sequencing project: providing services to taxonomists for standard genome sequencing and annotation.</title>
        <authorList>
            <consortium name="The Broad Institute Genomics Platform"/>
            <consortium name="The Broad Institute Genome Sequencing Center for Infectious Disease"/>
            <person name="Wu L."/>
            <person name="Ma J."/>
        </authorList>
    </citation>
    <scope>NUCLEOTIDE SEQUENCE [LARGE SCALE GENOMIC DNA]</scope>
    <source>
        <strain evidence="3">TISTR 1858</strain>
    </source>
</reference>
<protein>
    <submittedName>
        <fullName evidence="2">Uncharacterized protein</fullName>
    </submittedName>
</protein>
<feature type="transmembrane region" description="Helical" evidence="1">
    <location>
        <begin position="7"/>
        <end position="27"/>
    </location>
</feature>
<keyword evidence="1" id="KW-0472">Membrane</keyword>
<accession>A0ABW5Q323</accession>
<keyword evidence="1" id="KW-0812">Transmembrane</keyword>
<gene>
    <name evidence="2" type="ORF">ACFSUN_14500</name>
</gene>